<gene>
    <name evidence="1" type="ORF">XENOCAPTIV_030271</name>
</gene>
<proteinExistence type="predicted"/>
<evidence type="ECO:0000313" key="2">
    <source>
        <dbReference type="Proteomes" id="UP001434883"/>
    </source>
</evidence>
<name>A0ABV0Q6X5_9TELE</name>
<accession>A0ABV0Q6X5</accession>
<evidence type="ECO:0000313" key="1">
    <source>
        <dbReference type="EMBL" id="MEQ2191549.1"/>
    </source>
</evidence>
<dbReference type="EMBL" id="JAHRIN010000924">
    <property type="protein sequence ID" value="MEQ2191549.1"/>
    <property type="molecule type" value="Genomic_DNA"/>
</dbReference>
<dbReference type="Proteomes" id="UP001434883">
    <property type="component" value="Unassembled WGS sequence"/>
</dbReference>
<comment type="caution">
    <text evidence="1">The sequence shown here is derived from an EMBL/GenBank/DDBJ whole genome shotgun (WGS) entry which is preliminary data.</text>
</comment>
<sequence>MSRGIRSVLCVQTVRRSWLVNTSPLEMTAPIALSALAACMPRSVRPAANRLQVLEEESTSHLKIVSGISRASPAPSAPSRSWVLAFSQMVTESCAVNATATYKALTYPDLTIPSVLQQRF</sequence>
<organism evidence="1 2">
    <name type="scientific">Xenoophorus captivus</name>
    <dbReference type="NCBI Taxonomy" id="1517983"/>
    <lineage>
        <taxon>Eukaryota</taxon>
        <taxon>Metazoa</taxon>
        <taxon>Chordata</taxon>
        <taxon>Craniata</taxon>
        <taxon>Vertebrata</taxon>
        <taxon>Euteleostomi</taxon>
        <taxon>Actinopterygii</taxon>
        <taxon>Neopterygii</taxon>
        <taxon>Teleostei</taxon>
        <taxon>Neoteleostei</taxon>
        <taxon>Acanthomorphata</taxon>
        <taxon>Ovalentaria</taxon>
        <taxon>Atherinomorphae</taxon>
        <taxon>Cyprinodontiformes</taxon>
        <taxon>Goodeidae</taxon>
        <taxon>Xenoophorus</taxon>
    </lineage>
</organism>
<keyword evidence="2" id="KW-1185">Reference proteome</keyword>
<reference evidence="1 2" key="1">
    <citation type="submission" date="2021-06" db="EMBL/GenBank/DDBJ databases">
        <authorList>
            <person name="Palmer J.M."/>
        </authorList>
    </citation>
    <scope>NUCLEOTIDE SEQUENCE [LARGE SCALE GENOMIC DNA]</scope>
    <source>
        <strain evidence="1 2">XC_2019</strain>
        <tissue evidence="1">Muscle</tissue>
    </source>
</reference>
<protein>
    <submittedName>
        <fullName evidence="1">Uncharacterized protein</fullName>
    </submittedName>
</protein>